<accession>A0A0C2CAV7</accession>
<dbReference type="Proteomes" id="UP000054047">
    <property type="component" value="Unassembled WGS sequence"/>
</dbReference>
<proteinExistence type="predicted"/>
<organism evidence="2 3">
    <name type="scientific">Ancylostoma duodenale</name>
    <dbReference type="NCBI Taxonomy" id="51022"/>
    <lineage>
        <taxon>Eukaryota</taxon>
        <taxon>Metazoa</taxon>
        <taxon>Ecdysozoa</taxon>
        <taxon>Nematoda</taxon>
        <taxon>Chromadorea</taxon>
        <taxon>Rhabditida</taxon>
        <taxon>Rhabditina</taxon>
        <taxon>Rhabditomorpha</taxon>
        <taxon>Strongyloidea</taxon>
        <taxon>Ancylostomatidae</taxon>
        <taxon>Ancylostomatinae</taxon>
        <taxon>Ancylostoma</taxon>
    </lineage>
</organism>
<sequence>MKVALDKLIFAVQDIAKQNAAQVKLSLKAIHDSTVALRNVPSMLEKQADASTRAQTRTSEELANLTRGYVASACGEMDKKLEDLQSVEEELNKLVTLTTQVLPSKINEVLTHAAKNDRCMRSLAQILEVAPTEVVHKVKTITKLASQQSSQLIQVPKQDHPRHPTTKTRDEAINYEQLNVDEFGDVEYHLDFDPIAAAQGESRRSHPRSASRSEQQARKDQLAAAEEDGVEPITVDPEPVPRWV</sequence>
<protein>
    <submittedName>
        <fullName evidence="2">Uncharacterized protein</fullName>
    </submittedName>
</protein>
<dbReference type="OrthoDB" id="5910506at2759"/>
<feature type="region of interest" description="Disordered" evidence="1">
    <location>
        <begin position="148"/>
        <end position="174"/>
    </location>
</feature>
<name>A0A0C2CAV7_9BILA</name>
<reference evidence="2 3" key="1">
    <citation type="submission" date="2013-12" db="EMBL/GenBank/DDBJ databases">
        <title>Draft genome of the parsitic nematode Ancylostoma duodenale.</title>
        <authorList>
            <person name="Mitreva M."/>
        </authorList>
    </citation>
    <scope>NUCLEOTIDE SEQUENCE [LARGE SCALE GENOMIC DNA]</scope>
    <source>
        <strain evidence="2 3">Zhejiang</strain>
    </source>
</reference>
<keyword evidence="3" id="KW-1185">Reference proteome</keyword>
<evidence type="ECO:0000313" key="3">
    <source>
        <dbReference type="Proteomes" id="UP000054047"/>
    </source>
</evidence>
<evidence type="ECO:0000313" key="2">
    <source>
        <dbReference type="EMBL" id="KIH46977.1"/>
    </source>
</evidence>
<feature type="compositionally biased region" description="Basic and acidic residues" evidence="1">
    <location>
        <begin position="157"/>
        <end position="172"/>
    </location>
</feature>
<evidence type="ECO:0000256" key="1">
    <source>
        <dbReference type="SAM" id="MobiDB-lite"/>
    </source>
</evidence>
<gene>
    <name evidence="2" type="ORF">ANCDUO_22966</name>
</gene>
<feature type="region of interest" description="Disordered" evidence="1">
    <location>
        <begin position="197"/>
        <end position="244"/>
    </location>
</feature>
<dbReference type="EMBL" id="KN768236">
    <property type="protein sequence ID" value="KIH46977.1"/>
    <property type="molecule type" value="Genomic_DNA"/>
</dbReference>
<dbReference type="AlphaFoldDB" id="A0A0C2CAV7"/>